<proteinExistence type="predicted"/>
<feature type="region of interest" description="Disordered" evidence="1">
    <location>
        <begin position="122"/>
        <end position="141"/>
    </location>
</feature>
<reference evidence="2 3" key="1">
    <citation type="journal article" date="2020" name="ISME J.">
        <title>Comparative genomics reveals insights into cyanobacterial evolution and habitat adaptation.</title>
        <authorList>
            <person name="Chen M.Y."/>
            <person name="Teng W.K."/>
            <person name="Zhao L."/>
            <person name="Hu C.X."/>
            <person name="Zhou Y.K."/>
            <person name="Han B.P."/>
            <person name="Song L.R."/>
            <person name="Shu W.S."/>
        </authorList>
    </citation>
    <scope>NUCLEOTIDE SEQUENCE [LARGE SCALE GENOMIC DNA]</scope>
    <source>
        <strain evidence="2 3">FACHB-159</strain>
    </source>
</reference>
<protein>
    <submittedName>
        <fullName evidence="2">Uncharacterized protein</fullName>
    </submittedName>
</protein>
<evidence type="ECO:0000313" key="2">
    <source>
        <dbReference type="EMBL" id="MBD2739491.1"/>
    </source>
</evidence>
<gene>
    <name evidence="2" type="ORF">H6H03_37510</name>
</gene>
<dbReference type="EMBL" id="JACJTU010000089">
    <property type="protein sequence ID" value="MBD2739491.1"/>
    <property type="molecule type" value="Genomic_DNA"/>
</dbReference>
<keyword evidence="3" id="KW-1185">Reference proteome</keyword>
<dbReference type="RefSeq" id="WP_138505490.1">
    <property type="nucleotide sequence ID" value="NZ_JACJTU010000089.1"/>
</dbReference>
<name>A0ABR8KIU5_9NOSO</name>
<dbReference type="Proteomes" id="UP000637383">
    <property type="component" value="Unassembled WGS sequence"/>
</dbReference>
<evidence type="ECO:0000313" key="3">
    <source>
        <dbReference type="Proteomes" id="UP000637383"/>
    </source>
</evidence>
<sequence>MTLDYRNPNDWGRSPLTDSALRLQQLLAEASGDIEPVDPDVEETFDYPTFTGTEFLATHSTIDDHPYAAAFGQFLGNGIDPDAANLLAHGQNRFDLISDDLDSPLRQRATRIYDRFVEMNYWPDDDESGHEPDNFTWGEQP</sequence>
<accession>A0ABR8KIU5</accession>
<evidence type="ECO:0000256" key="1">
    <source>
        <dbReference type="SAM" id="MobiDB-lite"/>
    </source>
</evidence>
<organism evidence="2 3">
    <name type="scientific">Nostoc paludosum FACHB-159</name>
    <dbReference type="NCBI Taxonomy" id="2692908"/>
    <lineage>
        <taxon>Bacteria</taxon>
        <taxon>Bacillati</taxon>
        <taxon>Cyanobacteriota</taxon>
        <taxon>Cyanophyceae</taxon>
        <taxon>Nostocales</taxon>
        <taxon>Nostocaceae</taxon>
        <taxon>Nostoc</taxon>
    </lineage>
</organism>
<comment type="caution">
    <text evidence="2">The sequence shown here is derived from an EMBL/GenBank/DDBJ whole genome shotgun (WGS) entry which is preliminary data.</text>
</comment>